<dbReference type="InterPro" id="IPR038161">
    <property type="entry name" value="VirB9/CagX/TrbG_C_sf"/>
</dbReference>
<sequence>MKNLRSLMTGLGLIALGISAAHAAITPPLGNEDPRVRVVPYQKMNVTELHTFYGVSTHIALDKGEQVQDIACGDSAAWDIVARGNNLFLKPRAQHADTNLTIITNRRSYNFELIVLPFPANSTSAWRDKHLIYSLSFLYPNDTVREQNALLAAQAQSAARDQAEKERQAHAQKIKDELKGVKKGVLNTDYWAAGNASITPIRAYDNGQFTYLTFGPHSPMPSVYDLSRDDRESLLNTNVEGNTMVVQRLAHRLVLRFGKRVVCIENRGYSTAGAVPQTGTISPAVQRVIVKGNNDE</sequence>
<dbReference type="Gene3D" id="2.60.40.2500">
    <property type="match status" value="1"/>
</dbReference>
<proteinExistence type="inferred from homology"/>
<dbReference type="NCBIfam" id="TIGR02781">
    <property type="entry name" value="VirB9"/>
    <property type="match status" value="1"/>
</dbReference>
<evidence type="ECO:0000256" key="1">
    <source>
        <dbReference type="ARBA" id="ARBA00006135"/>
    </source>
</evidence>
<dbReference type="Pfam" id="PF03524">
    <property type="entry name" value="CagX"/>
    <property type="match status" value="1"/>
</dbReference>
<evidence type="ECO:0000313" key="5">
    <source>
        <dbReference type="Proteomes" id="UP000078599"/>
    </source>
</evidence>
<accession>A0ABM9T4S2</accession>
<keyword evidence="2 3" id="KW-0732">Signal</keyword>
<feature type="chain" id="PRO_5047042173" evidence="3">
    <location>
        <begin position="24"/>
        <end position="296"/>
    </location>
</feature>
<dbReference type="EMBL" id="CTRI01000013">
    <property type="protein sequence ID" value="CQR32614.1"/>
    <property type="molecule type" value="Genomic_DNA"/>
</dbReference>
<keyword evidence="5" id="KW-1185">Reference proteome</keyword>
<evidence type="ECO:0000256" key="2">
    <source>
        <dbReference type="ARBA" id="ARBA00022729"/>
    </source>
</evidence>
<protein>
    <submittedName>
        <fullName evidence="4">Type IV secretory pathway, VirB9 component</fullName>
    </submittedName>
</protein>
<comment type="similarity">
    <text evidence="1">Belongs to the TrbG/VirB9 family.</text>
</comment>
<evidence type="ECO:0000313" key="4">
    <source>
        <dbReference type="EMBL" id="CQR32614.1"/>
    </source>
</evidence>
<reference evidence="4 5" key="1">
    <citation type="submission" date="2015-03" db="EMBL/GenBank/DDBJ databases">
        <authorList>
            <person name="Regsiter A."/>
            <person name="william w."/>
        </authorList>
    </citation>
    <scope>NUCLEOTIDE SEQUENCE [LARGE SCALE GENOMIC DNA]</scope>
    <source>
        <strain evidence="4 5">CB1</strain>
    </source>
</reference>
<dbReference type="Proteomes" id="UP000078599">
    <property type="component" value="Unassembled WGS sequence"/>
</dbReference>
<organism evidence="4 5">
    <name type="scientific">Thiomonas arsenitoxydans (strain DSM 22701 / CIP 110005 / 3As)</name>
    <dbReference type="NCBI Taxonomy" id="426114"/>
    <lineage>
        <taxon>Bacteria</taxon>
        <taxon>Pseudomonadati</taxon>
        <taxon>Pseudomonadota</taxon>
        <taxon>Betaproteobacteria</taxon>
        <taxon>Burkholderiales</taxon>
        <taxon>Thiomonas</taxon>
    </lineage>
</organism>
<gene>
    <name evidence="4" type="primary">virB</name>
    <name evidence="4" type="ORF">THICB1_200013</name>
</gene>
<dbReference type="InterPro" id="IPR010258">
    <property type="entry name" value="Conjugal_tfr_TrbG/VirB9/CagX"/>
</dbReference>
<evidence type="ECO:0000256" key="3">
    <source>
        <dbReference type="SAM" id="SignalP"/>
    </source>
</evidence>
<comment type="caution">
    <text evidence="4">The sequence shown here is derived from an EMBL/GenBank/DDBJ whole genome shotgun (WGS) entry which is preliminary data.</text>
</comment>
<dbReference type="CDD" id="cd06911">
    <property type="entry name" value="VirB9_CagX_TrbG"/>
    <property type="match status" value="1"/>
</dbReference>
<dbReference type="InterPro" id="IPR014148">
    <property type="entry name" value="VirB9"/>
</dbReference>
<feature type="signal peptide" evidence="3">
    <location>
        <begin position="1"/>
        <end position="23"/>
    </location>
</feature>
<dbReference type="RefSeq" id="WP_041609408.1">
    <property type="nucleotide sequence ID" value="NC_014144.1"/>
</dbReference>
<name>A0ABM9T4S2_THIA3</name>
<dbReference type="InterPro" id="IPR033645">
    <property type="entry name" value="VirB9/CagX/TrbG_C"/>
</dbReference>